<evidence type="ECO:0000313" key="2">
    <source>
        <dbReference type="EMBL" id="GGX12807.1"/>
    </source>
</evidence>
<sequence length="61" mass="6520">MFEMPDRRAILIIGVIAIVGILNALVPISSVLVKPLELIFAAALIGGGLTFVVLDLREEFA</sequence>
<evidence type="ECO:0000313" key="3">
    <source>
        <dbReference type="Proteomes" id="UP000620127"/>
    </source>
</evidence>
<comment type="caution">
    <text evidence="2">The sequence shown here is derived from an EMBL/GenBank/DDBJ whole genome shotgun (WGS) entry which is preliminary data.</text>
</comment>
<proteinExistence type="predicted"/>
<evidence type="ECO:0000256" key="1">
    <source>
        <dbReference type="SAM" id="Phobius"/>
    </source>
</evidence>
<keyword evidence="3" id="KW-1185">Reference proteome</keyword>
<feature type="transmembrane region" description="Helical" evidence="1">
    <location>
        <begin position="38"/>
        <end position="56"/>
    </location>
</feature>
<dbReference type="RefSeq" id="WP_189345880.1">
    <property type="nucleotide sequence ID" value="NZ_BMYT01000003.1"/>
</dbReference>
<reference evidence="3" key="1">
    <citation type="journal article" date="2019" name="Int. J. Syst. Evol. Microbiol.">
        <title>The Global Catalogue of Microorganisms (GCM) 10K type strain sequencing project: providing services to taxonomists for standard genome sequencing and annotation.</title>
        <authorList>
            <consortium name="The Broad Institute Genomics Platform"/>
            <consortium name="The Broad Institute Genome Sequencing Center for Infectious Disease"/>
            <person name="Wu L."/>
            <person name="Ma J."/>
        </authorList>
    </citation>
    <scope>NUCLEOTIDE SEQUENCE [LARGE SCALE GENOMIC DNA]</scope>
    <source>
        <strain evidence="3">KCTC 23916</strain>
    </source>
</reference>
<dbReference type="Proteomes" id="UP000620127">
    <property type="component" value="Unassembled WGS sequence"/>
</dbReference>
<feature type="transmembrane region" description="Helical" evidence="1">
    <location>
        <begin position="9"/>
        <end position="32"/>
    </location>
</feature>
<keyword evidence="1" id="KW-0812">Transmembrane</keyword>
<accession>A0ABQ2XDW7</accession>
<dbReference type="EMBL" id="BMYT01000003">
    <property type="protein sequence ID" value="GGX12807.1"/>
    <property type="molecule type" value="Genomic_DNA"/>
</dbReference>
<keyword evidence="1" id="KW-0472">Membrane</keyword>
<name>A0ABQ2XDW7_9BURK</name>
<keyword evidence="1" id="KW-1133">Transmembrane helix</keyword>
<gene>
    <name evidence="2" type="ORF">GCM10011282_18590</name>
</gene>
<protein>
    <submittedName>
        <fullName evidence="2">Uncharacterized protein</fullName>
    </submittedName>
</protein>
<organism evidence="2 3">
    <name type="scientific">Undibacterium macrobrachii</name>
    <dbReference type="NCBI Taxonomy" id="1119058"/>
    <lineage>
        <taxon>Bacteria</taxon>
        <taxon>Pseudomonadati</taxon>
        <taxon>Pseudomonadota</taxon>
        <taxon>Betaproteobacteria</taxon>
        <taxon>Burkholderiales</taxon>
        <taxon>Oxalobacteraceae</taxon>
        <taxon>Undibacterium</taxon>
    </lineage>
</organism>